<dbReference type="Proteomes" id="UP000827092">
    <property type="component" value="Unassembled WGS sequence"/>
</dbReference>
<accession>A0AAV6VHG2</accession>
<keyword evidence="3" id="KW-1185">Reference proteome</keyword>
<organism evidence="2 3">
    <name type="scientific">Oedothorax gibbosus</name>
    <dbReference type="NCBI Taxonomy" id="931172"/>
    <lineage>
        <taxon>Eukaryota</taxon>
        <taxon>Metazoa</taxon>
        <taxon>Ecdysozoa</taxon>
        <taxon>Arthropoda</taxon>
        <taxon>Chelicerata</taxon>
        <taxon>Arachnida</taxon>
        <taxon>Araneae</taxon>
        <taxon>Araneomorphae</taxon>
        <taxon>Entelegynae</taxon>
        <taxon>Araneoidea</taxon>
        <taxon>Linyphiidae</taxon>
        <taxon>Erigoninae</taxon>
        <taxon>Oedothorax</taxon>
    </lineage>
</organism>
<evidence type="ECO:0000256" key="1">
    <source>
        <dbReference type="SAM" id="MobiDB-lite"/>
    </source>
</evidence>
<comment type="caution">
    <text evidence="2">The sequence shown here is derived from an EMBL/GenBank/DDBJ whole genome shotgun (WGS) entry which is preliminary data.</text>
</comment>
<proteinExistence type="predicted"/>
<evidence type="ECO:0000313" key="3">
    <source>
        <dbReference type="Proteomes" id="UP000827092"/>
    </source>
</evidence>
<feature type="compositionally biased region" description="Low complexity" evidence="1">
    <location>
        <begin position="45"/>
        <end position="55"/>
    </location>
</feature>
<sequence>MQKLIWSVERMGHLGGARVSVRLYGFERFRLPTSSQGEKFNSPRTLTSTSLNTSSKSYDPLGARFSRRSPQRGTGPARGTLEKSQQCGKVPFPRLQWRDDRFPGIEGGQTNSPLIHVFKWCSPALTNIIIRSPGHSPPPPQRKRAPASMGLKNTNLMRDGGIPCVRGSADHANNPLDAGPFRIPVNCITFIREEPSSIPLKMSMQFRIQSNQLGNLLIRTSPTKETDIRINRKFFTTSAEGLQYEILNKRNRSSDGRGGMWTIRQILFVPCEFGA</sequence>
<evidence type="ECO:0000313" key="2">
    <source>
        <dbReference type="EMBL" id="KAG8195108.1"/>
    </source>
</evidence>
<reference evidence="2 3" key="1">
    <citation type="journal article" date="2022" name="Nat. Ecol. Evol.">
        <title>A masculinizing supergene underlies an exaggerated male reproductive morph in a spider.</title>
        <authorList>
            <person name="Hendrickx F."/>
            <person name="De Corte Z."/>
            <person name="Sonet G."/>
            <person name="Van Belleghem S.M."/>
            <person name="Kostlbacher S."/>
            <person name="Vangestel C."/>
        </authorList>
    </citation>
    <scope>NUCLEOTIDE SEQUENCE [LARGE SCALE GENOMIC DNA]</scope>
    <source>
        <strain evidence="2">W744_W776</strain>
    </source>
</reference>
<name>A0AAV6VHG2_9ARAC</name>
<dbReference type="EMBL" id="JAFNEN010000093">
    <property type="protein sequence ID" value="KAG8195108.1"/>
    <property type="molecule type" value="Genomic_DNA"/>
</dbReference>
<feature type="region of interest" description="Disordered" evidence="1">
    <location>
        <begin position="35"/>
        <end position="93"/>
    </location>
</feature>
<protein>
    <submittedName>
        <fullName evidence="2">Uncharacterized protein</fullName>
    </submittedName>
</protein>
<gene>
    <name evidence="2" type="ORF">JTE90_013585</name>
</gene>
<dbReference type="AlphaFoldDB" id="A0AAV6VHG2"/>
<feature type="compositionally biased region" description="Polar residues" evidence="1">
    <location>
        <begin position="35"/>
        <end position="44"/>
    </location>
</feature>